<dbReference type="PIRSF" id="PIRSF014753">
    <property type="entry name" value="UCP014753"/>
    <property type="match status" value="1"/>
</dbReference>
<feature type="signal peptide" evidence="1">
    <location>
        <begin position="1"/>
        <end position="16"/>
    </location>
</feature>
<dbReference type="InterPro" id="IPR049349">
    <property type="entry name" value="DUF2264_N"/>
</dbReference>
<dbReference type="InterPro" id="IPR016624">
    <property type="entry name" value="UCP014753"/>
</dbReference>
<name>A0ABT3FRJ3_9BACT</name>
<accession>A0ABT3FRJ3</accession>
<dbReference type="Proteomes" id="UP001207930">
    <property type="component" value="Unassembled WGS sequence"/>
</dbReference>
<dbReference type="RefSeq" id="WP_264502026.1">
    <property type="nucleotide sequence ID" value="NZ_JAPDDS010000008.1"/>
</dbReference>
<protein>
    <submittedName>
        <fullName evidence="3">DUF2264 domain-containing protein</fullName>
    </submittedName>
</protein>
<reference evidence="3 4" key="1">
    <citation type="submission" date="2022-10" db="EMBL/GenBank/DDBJ databases">
        <title>Luteolibacter flavescens strain MCCC 1K03193, whole genome shotgun sequencing project.</title>
        <authorList>
            <person name="Zhao G."/>
            <person name="Shen L."/>
        </authorList>
    </citation>
    <scope>NUCLEOTIDE SEQUENCE [LARGE SCALE GENOMIC DNA]</scope>
    <source>
        <strain evidence="3 4">MCCC 1K03193</strain>
    </source>
</reference>
<proteinExistence type="predicted"/>
<dbReference type="EMBL" id="JAPDDS010000008">
    <property type="protein sequence ID" value="MCW1886072.1"/>
    <property type="molecule type" value="Genomic_DNA"/>
</dbReference>
<sequence>MRCLLLIVAMALPAIARTGQQDREFTVKTLDRIARPVLESLSEGRLRKELPLGPGEADRARWTYLEAFGRTMAGIAPWLALGPDETPEGKLRARYIALSRKSLVMATDPASPDRMNFSDGGQPLVDAAFLSQALLHAPEVLWAPLTDAEKANVAAALKETRKIKPYESNWLLFSALVEAALWELTGECEMAPIQRALDKHEEWYVGDGTYGDGPDYHWDYYNSFVIQPAMLTVLDTCQAEKHPLAGRLPKVTERAKRFAAVQERLVSPEGTYPVMGRSSAYRFGAFQHLSMMALRKELPSEVSPAAARGALTAVIHRTIEAPGTFDKKGWLQVGAVGHQPSIREGYISTGSLYLCLAGLQHLGLPATDPFWTAPAEPWTQKRIWAGEDVKADKAMK</sequence>
<evidence type="ECO:0000259" key="2">
    <source>
        <dbReference type="Pfam" id="PF10022"/>
    </source>
</evidence>
<gene>
    <name evidence="3" type="ORF">OKA04_15140</name>
</gene>
<organism evidence="3 4">
    <name type="scientific">Luteolibacter flavescens</name>
    <dbReference type="NCBI Taxonomy" id="1859460"/>
    <lineage>
        <taxon>Bacteria</taxon>
        <taxon>Pseudomonadati</taxon>
        <taxon>Verrucomicrobiota</taxon>
        <taxon>Verrucomicrobiia</taxon>
        <taxon>Verrucomicrobiales</taxon>
        <taxon>Verrucomicrobiaceae</taxon>
        <taxon>Luteolibacter</taxon>
    </lineage>
</organism>
<evidence type="ECO:0000256" key="1">
    <source>
        <dbReference type="SAM" id="SignalP"/>
    </source>
</evidence>
<keyword evidence="1" id="KW-0732">Signal</keyword>
<keyword evidence="4" id="KW-1185">Reference proteome</keyword>
<dbReference type="PANTHER" id="PTHR35339:SF3">
    <property type="entry name" value="DUF2264 DOMAIN-CONTAINING PROTEIN"/>
    <property type="match status" value="1"/>
</dbReference>
<dbReference type="Pfam" id="PF10022">
    <property type="entry name" value="DUF2264"/>
    <property type="match status" value="1"/>
</dbReference>
<feature type="domain" description="DUF2264" evidence="2">
    <location>
        <begin position="22"/>
        <end position="378"/>
    </location>
</feature>
<evidence type="ECO:0000313" key="3">
    <source>
        <dbReference type="EMBL" id="MCW1886072.1"/>
    </source>
</evidence>
<dbReference type="PANTHER" id="PTHR35339">
    <property type="entry name" value="LINALOOL DEHYDRATASE_ISOMERASE DOMAIN-CONTAINING PROTEIN"/>
    <property type="match status" value="1"/>
</dbReference>
<evidence type="ECO:0000313" key="4">
    <source>
        <dbReference type="Proteomes" id="UP001207930"/>
    </source>
</evidence>
<feature type="chain" id="PRO_5046114202" evidence="1">
    <location>
        <begin position="17"/>
        <end position="396"/>
    </location>
</feature>
<comment type="caution">
    <text evidence="3">The sequence shown here is derived from an EMBL/GenBank/DDBJ whole genome shotgun (WGS) entry which is preliminary data.</text>
</comment>